<accession>C5B4Q5</accession>
<gene>
    <name evidence="1" type="ordered locus">MexAM1_META2p0590</name>
</gene>
<dbReference type="HOGENOM" id="CLU_1132547_0_0_5"/>
<organism evidence="1 2">
    <name type="scientific">Methylorubrum extorquens (strain ATCC 14718 / DSM 1338 / JCM 2805 / NCIMB 9133 / AM1)</name>
    <name type="common">Methylobacterium extorquens</name>
    <dbReference type="NCBI Taxonomy" id="272630"/>
    <lineage>
        <taxon>Bacteria</taxon>
        <taxon>Pseudomonadati</taxon>
        <taxon>Pseudomonadota</taxon>
        <taxon>Alphaproteobacteria</taxon>
        <taxon>Hyphomicrobiales</taxon>
        <taxon>Methylobacteriaceae</taxon>
        <taxon>Methylorubrum</taxon>
    </lineage>
</organism>
<name>C5B4Q5_METEA</name>
<geneLocation type="plasmid" evidence="1 2">
    <name>megaplasmid</name>
</geneLocation>
<dbReference type="AlphaFoldDB" id="C5B4Q5"/>
<protein>
    <submittedName>
        <fullName evidence="1">Uncharacterized protein</fullName>
    </submittedName>
</protein>
<keyword evidence="1" id="KW-0614">Plasmid</keyword>
<dbReference type="RefSeq" id="WP_012753889.1">
    <property type="nucleotide sequence ID" value="NC_012811.1"/>
</dbReference>
<dbReference type="OrthoDB" id="7376105at2"/>
<reference evidence="1 2" key="1">
    <citation type="journal article" date="2009" name="PLoS ONE">
        <title>Methylobacterium genome sequences: a reference blueprint to investigate microbial metabolism of C1 compounds from natural and industrial sources.</title>
        <authorList>
            <person name="Vuilleumier S."/>
            <person name="Chistoserdova L."/>
            <person name="Lee M.-C."/>
            <person name="Bringel F."/>
            <person name="Lajus A."/>
            <person name="Zhou Y."/>
            <person name="Gourion B."/>
            <person name="Barbe V."/>
            <person name="Chang J."/>
            <person name="Cruveiller S."/>
            <person name="Dossat C."/>
            <person name="Gillett W."/>
            <person name="Gruffaz C."/>
            <person name="Haugen E."/>
            <person name="Hourcade E."/>
            <person name="Levy R."/>
            <person name="Mangenot S."/>
            <person name="Muller E."/>
            <person name="Nadalig T."/>
            <person name="Pagni M."/>
            <person name="Penny C."/>
            <person name="Peyraud R."/>
            <person name="Robinson D.G."/>
            <person name="Roche D."/>
            <person name="Rouy Z."/>
            <person name="Saenampechek C."/>
            <person name="Salvignol G."/>
            <person name="Vallenet D."/>
            <person name="Wu Z."/>
            <person name="Marx C.J."/>
            <person name="Vorholt J.A."/>
            <person name="Olson M.V."/>
            <person name="Kaul R."/>
            <person name="Weissenbach J."/>
            <person name="Medigue C."/>
            <person name="Lidstrom M.E."/>
        </authorList>
    </citation>
    <scope>NUCLEOTIDE SEQUENCE [LARGE SCALE GENOMIC DNA]</scope>
    <source>
        <strain evidence="2">ATCC 14718 / DSM 1338 / JCM 2805 / NCIMB 9133 / AM1</strain>
    </source>
</reference>
<dbReference type="KEGG" id="mea:Mex_2p0590"/>
<dbReference type="EMBL" id="CP001511">
    <property type="protein sequence ID" value="ACS43437.1"/>
    <property type="molecule type" value="Genomic_DNA"/>
</dbReference>
<evidence type="ECO:0000313" key="2">
    <source>
        <dbReference type="Proteomes" id="UP000009081"/>
    </source>
</evidence>
<proteinExistence type="predicted"/>
<sequence length="245" mass="25447">MRVLTTCSALKSVRPKEDLLARTLGRGRVGDVAAEWTGRLRQAEGAVEAAGLYAGRGFGYAAAAASGSPWVVSAGLGLLAPGAFVPSYGATVAAGPDDDVFRRVEGPRDPGAWWDGLKASPFACTLDDLFDGEGPVLAALSAPYLAMLADDLAALPPVDLGRLRIFTASAPGSFDPRLRPYAMPCDRGSLDDVGGYRGVVADYAQRALRHFAEAVLPYAPDADLEAHAAMMAGEIPVAAHGPAPR</sequence>
<evidence type="ECO:0000313" key="1">
    <source>
        <dbReference type="EMBL" id="ACS43437.1"/>
    </source>
</evidence>
<dbReference type="Proteomes" id="UP000009081">
    <property type="component" value="Plasmid megaplasmid"/>
</dbReference>
<keyword evidence="2" id="KW-1185">Reference proteome</keyword>